<sequence>MNKKEIQILEILFHNSTKYTTSQEIASLIGVSDKTSRKYMKQLDESIYDKSAQIKSTRGHGYRLIVHDDIVFKNFYRDNMNIDQTIRDLSYIEEPNDRQFFLLQRLFFENDLIYVEDCLSELFISNSTLINDITEMNLTLKPFDLCLKTSKQKGLRIIGDERSKRHFIISYFLLDRYQNNMKSFEQISLILNNISLEEILIIVLDEYRNQNLKLNDTTIFNITLHIALAIMRVEEGYQVSSNMNSNELNSAEEVQTAKNIINRLEQITGILLPDAEIYNIALHLKSRQSNKVLLDSQNINESELHDQIIEGLKKLERQTSYHYSEDSILINGLIAHFIPLIIRINSGSKILNPLLKEIKNNYKSLFEQTRDAFSNIKVMENKNISDDEWAYIALYVIASNERQMSVSKSQILVICATGLGSSQIIRLRLENELGSKIIIKDIISYYEITQERLKNIDLIVSSIDLSNIVFSIPIVNVSVLLNEEDIKAINNVISSNVSIDRDKSMKFFEKSIDIKEITDEYFDSSLFVFSNEITNREEAIDVLINKSVEQDNSIDKIFLKNQLKLREKFSSVVFSKDIAVPHPMEGASNKSKVAVLITPNGINWDLNNKNIRMTLLLLPDRFGNQQIELVSKAILPILECQTSIDALVSTRNYKDFKKKLIQILK</sequence>
<evidence type="ECO:0000313" key="9">
    <source>
        <dbReference type="EMBL" id="SMH26478.1"/>
    </source>
</evidence>
<keyword evidence="1" id="KW-0808">Transferase</keyword>
<dbReference type="Gene3D" id="1.10.1790.10">
    <property type="entry name" value="PRD domain"/>
    <property type="match status" value="2"/>
</dbReference>
<dbReference type="GO" id="GO:0009401">
    <property type="term" value="P:phosphoenolpyruvate-dependent sugar phosphotransferase system"/>
    <property type="evidence" value="ECO:0007669"/>
    <property type="project" value="InterPro"/>
</dbReference>
<dbReference type="PROSITE" id="PS51094">
    <property type="entry name" value="PTS_EIIA_TYPE_2"/>
    <property type="match status" value="1"/>
</dbReference>
<dbReference type="Gene3D" id="1.10.10.10">
    <property type="entry name" value="Winged helix-like DNA-binding domain superfamily/Winged helix DNA-binding domain"/>
    <property type="match status" value="2"/>
</dbReference>
<dbReference type="PANTHER" id="PTHR30185">
    <property type="entry name" value="CRYPTIC BETA-GLUCOSIDE BGL OPERON ANTITERMINATOR"/>
    <property type="match status" value="1"/>
</dbReference>
<evidence type="ECO:0000256" key="1">
    <source>
        <dbReference type="ARBA" id="ARBA00022679"/>
    </source>
</evidence>
<dbReference type="SUPFAM" id="SSF52794">
    <property type="entry name" value="PTS system IIB component-like"/>
    <property type="match status" value="1"/>
</dbReference>
<dbReference type="Pfam" id="PF05043">
    <property type="entry name" value="Mga"/>
    <property type="match status" value="1"/>
</dbReference>
<dbReference type="PANTHER" id="PTHR30185:SF18">
    <property type="entry name" value="TRANSCRIPTIONAL REGULATOR MTLR"/>
    <property type="match status" value="1"/>
</dbReference>
<dbReference type="InterPro" id="IPR013196">
    <property type="entry name" value="HTH_11"/>
</dbReference>
<dbReference type="Pfam" id="PF00359">
    <property type="entry name" value="PTS_EIIA_2"/>
    <property type="match status" value="1"/>
</dbReference>
<keyword evidence="5" id="KW-0804">Transcription</keyword>
<name>A0A1X7MQ57_9LACT</name>
<dbReference type="GO" id="GO:0006355">
    <property type="term" value="P:regulation of DNA-templated transcription"/>
    <property type="evidence" value="ECO:0007669"/>
    <property type="project" value="InterPro"/>
</dbReference>
<evidence type="ECO:0000256" key="3">
    <source>
        <dbReference type="ARBA" id="ARBA00023015"/>
    </source>
</evidence>
<feature type="domain" description="PTS EIIB type-2" evidence="7">
    <location>
        <begin position="409"/>
        <end position="501"/>
    </location>
</feature>
<protein>
    <submittedName>
        <fullName evidence="9">Transcriptional antiterminator, BglG family</fullName>
    </submittedName>
</protein>
<dbReference type="InterPro" id="IPR013011">
    <property type="entry name" value="PTS_EIIB_2"/>
</dbReference>
<dbReference type="OrthoDB" id="3710983at2"/>
<dbReference type="InterPro" id="IPR036388">
    <property type="entry name" value="WH-like_DNA-bd_sf"/>
</dbReference>
<dbReference type="InterPro" id="IPR003501">
    <property type="entry name" value="PTS_EIIB_2/3"/>
</dbReference>
<gene>
    <name evidence="9" type="ORF">SAMN04488700_0141</name>
</gene>
<dbReference type="InterPro" id="IPR011608">
    <property type="entry name" value="PRD"/>
</dbReference>
<keyword evidence="10" id="KW-1185">Reference proteome</keyword>
<dbReference type="Gene3D" id="3.40.930.10">
    <property type="entry name" value="Mannitol-specific EII, Chain A"/>
    <property type="match status" value="1"/>
</dbReference>
<dbReference type="Pfam" id="PF02302">
    <property type="entry name" value="PTS_IIB"/>
    <property type="match status" value="1"/>
</dbReference>
<dbReference type="InterPro" id="IPR007737">
    <property type="entry name" value="Mga_HTH"/>
</dbReference>
<dbReference type="Gene3D" id="3.40.50.2300">
    <property type="match status" value="1"/>
</dbReference>
<dbReference type="CDD" id="cd05568">
    <property type="entry name" value="PTS_IIB_bgl_like"/>
    <property type="match status" value="1"/>
</dbReference>
<keyword evidence="4" id="KW-0010">Activator</keyword>
<evidence type="ECO:0000259" key="7">
    <source>
        <dbReference type="PROSITE" id="PS51099"/>
    </source>
</evidence>
<evidence type="ECO:0000313" key="10">
    <source>
        <dbReference type="Proteomes" id="UP000193435"/>
    </source>
</evidence>
<keyword evidence="3" id="KW-0805">Transcription regulation</keyword>
<accession>A0A1X7MQ57</accession>
<dbReference type="RefSeq" id="WP_143062489.1">
    <property type="nucleotide sequence ID" value="NZ_FOAH01000011.1"/>
</dbReference>
<evidence type="ECO:0000256" key="2">
    <source>
        <dbReference type="ARBA" id="ARBA00022737"/>
    </source>
</evidence>
<evidence type="ECO:0000259" key="6">
    <source>
        <dbReference type="PROSITE" id="PS51094"/>
    </source>
</evidence>
<dbReference type="AlphaFoldDB" id="A0A1X7MQ57"/>
<proteinExistence type="predicted"/>
<dbReference type="InterPro" id="IPR036095">
    <property type="entry name" value="PTS_EIIB-like_sf"/>
</dbReference>
<feature type="domain" description="PTS EIIA type-2" evidence="6">
    <location>
        <begin position="520"/>
        <end position="665"/>
    </location>
</feature>
<feature type="domain" description="PRD" evidence="8">
    <location>
        <begin position="299"/>
        <end position="406"/>
    </location>
</feature>
<evidence type="ECO:0000256" key="4">
    <source>
        <dbReference type="ARBA" id="ARBA00023159"/>
    </source>
</evidence>
<dbReference type="Pfam" id="PF08279">
    <property type="entry name" value="HTH_11"/>
    <property type="match status" value="1"/>
</dbReference>
<dbReference type="InterPro" id="IPR050661">
    <property type="entry name" value="BglG_antiterminators"/>
</dbReference>
<dbReference type="EMBL" id="FXBJ01000002">
    <property type="protein sequence ID" value="SMH26478.1"/>
    <property type="molecule type" value="Genomic_DNA"/>
</dbReference>
<keyword evidence="2" id="KW-0677">Repeat</keyword>
<dbReference type="Proteomes" id="UP000193435">
    <property type="component" value="Unassembled WGS sequence"/>
</dbReference>
<evidence type="ECO:0000259" key="8">
    <source>
        <dbReference type="PROSITE" id="PS51372"/>
    </source>
</evidence>
<organism evidence="9 10">
    <name type="scientific">Carnobacterium iners</name>
    <dbReference type="NCBI Taxonomy" id="1073423"/>
    <lineage>
        <taxon>Bacteria</taxon>
        <taxon>Bacillati</taxon>
        <taxon>Bacillota</taxon>
        <taxon>Bacilli</taxon>
        <taxon>Lactobacillales</taxon>
        <taxon>Carnobacteriaceae</taxon>
        <taxon>Carnobacterium</taxon>
    </lineage>
</organism>
<reference evidence="9 10" key="1">
    <citation type="submission" date="2017-04" db="EMBL/GenBank/DDBJ databases">
        <authorList>
            <person name="Afonso C.L."/>
            <person name="Miller P.J."/>
            <person name="Scott M.A."/>
            <person name="Spackman E."/>
            <person name="Goraichik I."/>
            <person name="Dimitrov K.M."/>
            <person name="Suarez D.L."/>
            <person name="Swayne D.E."/>
        </authorList>
    </citation>
    <scope>NUCLEOTIDE SEQUENCE [LARGE SCALE GENOMIC DNA]</scope>
    <source>
        <strain evidence="9 10">LMG26642</strain>
    </source>
</reference>
<dbReference type="PROSITE" id="PS51372">
    <property type="entry name" value="PRD_2"/>
    <property type="match status" value="2"/>
</dbReference>
<feature type="domain" description="PRD" evidence="8">
    <location>
        <begin position="188"/>
        <end position="294"/>
    </location>
</feature>
<dbReference type="InterPro" id="IPR036634">
    <property type="entry name" value="PRD_sf"/>
</dbReference>
<dbReference type="SUPFAM" id="SSF55804">
    <property type="entry name" value="Phoshotransferase/anion transport protein"/>
    <property type="match status" value="1"/>
</dbReference>
<dbReference type="STRING" id="1073423.SAMN04488700_0141"/>
<evidence type="ECO:0000256" key="5">
    <source>
        <dbReference type="ARBA" id="ARBA00023163"/>
    </source>
</evidence>
<dbReference type="PROSITE" id="PS51099">
    <property type="entry name" value="PTS_EIIB_TYPE_2"/>
    <property type="match status" value="1"/>
</dbReference>
<dbReference type="Pfam" id="PF00874">
    <property type="entry name" value="PRD"/>
    <property type="match status" value="2"/>
</dbReference>
<dbReference type="GO" id="GO:0008982">
    <property type="term" value="F:protein-N(PI)-phosphohistidine-sugar phosphotransferase activity"/>
    <property type="evidence" value="ECO:0007669"/>
    <property type="project" value="InterPro"/>
</dbReference>
<dbReference type="InterPro" id="IPR002178">
    <property type="entry name" value="PTS_EIIA_type-2_dom"/>
</dbReference>
<dbReference type="InterPro" id="IPR016152">
    <property type="entry name" value="PTrfase/Anion_transptr"/>
</dbReference>
<dbReference type="SUPFAM" id="SSF63520">
    <property type="entry name" value="PTS-regulatory domain, PRD"/>
    <property type="match status" value="2"/>
</dbReference>